<dbReference type="Ensembl" id="ENSMMOT00000026566.1">
    <property type="protein sequence ID" value="ENSMMOP00000026124.1"/>
    <property type="gene ID" value="ENSMMOG00000019807.1"/>
</dbReference>
<dbReference type="InterPro" id="IPR017946">
    <property type="entry name" value="PLC-like_Pdiesterase_TIM-brl"/>
</dbReference>
<protein>
    <submittedName>
        <fullName evidence="1">Uncharacterized protein</fullName>
    </submittedName>
</protein>
<dbReference type="SUPFAM" id="SSF51695">
    <property type="entry name" value="PLC-like phosphodiesterases"/>
    <property type="match status" value="1"/>
</dbReference>
<dbReference type="GO" id="GO:0008081">
    <property type="term" value="F:phosphoric diester hydrolase activity"/>
    <property type="evidence" value="ECO:0007669"/>
    <property type="project" value="InterPro"/>
</dbReference>
<sequence>SRRERLRRRQNLDWMSRLPEELLAVPLWNLALPGSHDSMSFCLDVTSPVVRSEPRLLRLIDRLSFPLLEEVLARVDLGPLFGDCCSDCWSEP</sequence>
<proteinExistence type="predicted"/>
<dbReference type="Proteomes" id="UP000261620">
    <property type="component" value="Unplaced"/>
</dbReference>
<reference evidence="1" key="1">
    <citation type="submission" date="2025-08" db="UniProtKB">
        <authorList>
            <consortium name="Ensembl"/>
        </authorList>
    </citation>
    <scope>IDENTIFICATION</scope>
</reference>
<keyword evidence="2" id="KW-1185">Reference proteome</keyword>
<accession>A0A3Q3XI95</accession>
<dbReference type="AlphaFoldDB" id="A0A3Q3XI95"/>
<dbReference type="GO" id="GO:0006629">
    <property type="term" value="P:lipid metabolic process"/>
    <property type="evidence" value="ECO:0007669"/>
    <property type="project" value="InterPro"/>
</dbReference>
<evidence type="ECO:0000313" key="1">
    <source>
        <dbReference type="Ensembl" id="ENSMMOP00000026124.1"/>
    </source>
</evidence>
<reference evidence="1" key="2">
    <citation type="submission" date="2025-09" db="UniProtKB">
        <authorList>
            <consortium name="Ensembl"/>
        </authorList>
    </citation>
    <scope>IDENTIFICATION</scope>
</reference>
<organism evidence="1 2">
    <name type="scientific">Mola mola</name>
    <name type="common">Ocean sunfish</name>
    <name type="synonym">Tetraodon mola</name>
    <dbReference type="NCBI Taxonomy" id="94237"/>
    <lineage>
        <taxon>Eukaryota</taxon>
        <taxon>Metazoa</taxon>
        <taxon>Chordata</taxon>
        <taxon>Craniata</taxon>
        <taxon>Vertebrata</taxon>
        <taxon>Euteleostomi</taxon>
        <taxon>Actinopterygii</taxon>
        <taxon>Neopterygii</taxon>
        <taxon>Teleostei</taxon>
        <taxon>Neoteleostei</taxon>
        <taxon>Acanthomorphata</taxon>
        <taxon>Eupercaria</taxon>
        <taxon>Tetraodontiformes</taxon>
        <taxon>Molidae</taxon>
        <taxon>Mola</taxon>
    </lineage>
</organism>
<dbReference type="Gene3D" id="3.20.20.190">
    <property type="entry name" value="Phosphatidylinositol (PI) phosphodiesterase"/>
    <property type="match status" value="1"/>
</dbReference>
<name>A0A3Q3XI95_MOLML</name>
<evidence type="ECO:0000313" key="2">
    <source>
        <dbReference type="Proteomes" id="UP000261620"/>
    </source>
</evidence>